<feature type="compositionally biased region" description="Basic and acidic residues" evidence="1">
    <location>
        <begin position="104"/>
        <end position="114"/>
    </location>
</feature>
<dbReference type="Proteomes" id="UP000007014">
    <property type="component" value="Chromosome 12"/>
</dbReference>
<proteinExistence type="predicted"/>
<evidence type="ECO:0000313" key="3">
    <source>
        <dbReference type="Proteomes" id="UP000007014"/>
    </source>
</evidence>
<keyword evidence="3" id="KW-1185">Reference proteome</keyword>
<accession>M1VIE0</accession>
<reference evidence="2 3" key="1">
    <citation type="journal article" date="2004" name="Nature">
        <title>Genome sequence of the ultrasmall unicellular red alga Cyanidioschyzon merolae 10D.</title>
        <authorList>
            <person name="Matsuzaki M."/>
            <person name="Misumi O."/>
            <person name="Shin-i T."/>
            <person name="Maruyama S."/>
            <person name="Takahara M."/>
            <person name="Miyagishima S."/>
            <person name="Mori T."/>
            <person name="Nishida K."/>
            <person name="Yagisawa F."/>
            <person name="Nishida K."/>
            <person name="Yoshida Y."/>
            <person name="Nishimura Y."/>
            <person name="Nakao S."/>
            <person name="Kobayashi T."/>
            <person name="Momoyama Y."/>
            <person name="Higashiyama T."/>
            <person name="Minoda A."/>
            <person name="Sano M."/>
            <person name="Nomoto H."/>
            <person name="Oishi K."/>
            <person name="Hayashi H."/>
            <person name="Ohta F."/>
            <person name="Nishizaka S."/>
            <person name="Haga S."/>
            <person name="Miura S."/>
            <person name="Morishita T."/>
            <person name="Kabeya Y."/>
            <person name="Terasawa K."/>
            <person name="Suzuki Y."/>
            <person name="Ishii Y."/>
            <person name="Asakawa S."/>
            <person name="Takano H."/>
            <person name="Ohta N."/>
            <person name="Kuroiwa H."/>
            <person name="Tanaka K."/>
            <person name="Shimizu N."/>
            <person name="Sugano S."/>
            <person name="Sato N."/>
            <person name="Nozaki H."/>
            <person name="Ogasawara N."/>
            <person name="Kohara Y."/>
            <person name="Kuroiwa T."/>
        </authorList>
    </citation>
    <scope>NUCLEOTIDE SEQUENCE [LARGE SCALE GENOMIC DNA]</scope>
    <source>
        <strain evidence="2 3">10D</strain>
    </source>
</reference>
<dbReference type="RefSeq" id="XP_005536879.1">
    <property type="nucleotide sequence ID" value="XM_005536822.1"/>
</dbReference>
<dbReference type="EMBL" id="AP006494">
    <property type="protein sequence ID" value="BAM80843.1"/>
    <property type="molecule type" value="Genomic_DNA"/>
</dbReference>
<dbReference type="HOGENOM" id="CLU_1148643_0_0_1"/>
<dbReference type="AlphaFoldDB" id="M1VIE0"/>
<name>M1VIE0_CYAM1</name>
<organism evidence="2 3">
    <name type="scientific">Cyanidioschyzon merolae (strain NIES-3377 / 10D)</name>
    <name type="common">Unicellular red alga</name>
    <dbReference type="NCBI Taxonomy" id="280699"/>
    <lineage>
        <taxon>Eukaryota</taxon>
        <taxon>Rhodophyta</taxon>
        <taxon>Bangiophyceae</taxon>
        <taxon>Cyanidiales</taxon>
        <taxon>Cyanidiaceae</taxon>
        <taxon>Cyanidioschyzon</taxon>
    </lineage>
</organism>
<reference evidence="2 3" key="2">
    <citation type="journal article" date="2007" name="BMC Biol.">
        <title>A 100%-complete sequence reveals unusually simple genomic features in the hot-spring red alga Cyanidioschyzon merolae.</title>
        <authorList>
            <person name="Nozaki H."/>
            <person name="Takano H."/>
            <person name="Misumi O."/>
            <person name="Terasawa K."/>
            <person name="Matsuzaki M."/>
            <person name="Maruyama S."/>
            <person name="Nishida K."/>
            <person name="Yagisawa F."/>
            <person name="Yoshida Y."/>
            <person name="Fujiwara T."/>
            <person name="Takio S."/>
            <person name="Tamura K."/>
            <person name="Chung S.J."/>
            <person name="Nakamura S."/>
            <person name="Kuroiwa H."/>
            <person name="Tanaka K."/>
            <person name="Sato N."/>
            <person name="Kuroiwa T."/>
        </authorList>
    </citation>
    <scope>NUCLEOTIDE SEQUENCE [LARGE SCALE GENOMIC DNA]</scope>
    <source>
        <strain evidence="2 3">10D</strain>
    </source>
</reference>
<dbReference type="Gramene" id="CML258CT">
    <property type="protein sequence ID" value="CML258CT"/>
    <property type="gene ID" value="CML258C"/>
</dbReference>
<protein>
    <submittedName>
        <fullName evidence="2">Uncharacterized protein</fullName>
    </submittedName>
</protein>
<feature type="region of interest" description="Disordered" evidence="1">
    <location>
        <begin position="219"/>
        <end position="242"/>
    </location>
</feature>
<sequence>MAFDIEDAVAARLDDWRHSDQLESLVVAEAPQREAKRLRTKATVGSPTRANELQPHARTGREPKHSSSPSGNATAMGLGSDKHTRAGLPKPAVCNRGALSTQGRFDKRAAKDRSASSPKCSPEISIWSTSQTIKCEQESYGVPGRRAARAGTHRAASRQETARTYDSIAELLAETRKDIGELVKHGRHSRKRIDWFAYRGPMIPRKILCGLRAKQKERERRAKALARAAGLGGTRHRSRRKS</sequence>
<dbReference type="GeneID" id="16994675"/>
<gene>
    <name evidence="2" type="ORF">CYME_CML258C</name>
</gene>
<evidence type="ECO:0000256" key="1">
    <source>
        <dbReference type="SAM" id="MobiDB-lite"/>
    </source>
</evidence>
<feature type="region of interest" description="Disordered" evidence="1">
    <location>
        <begin position="31"/>
        <end position="123"/>
    </location>
</feature>
<evidence type="ECO:0000313" key="2">
    <source>
        <dbReference type="EMBL" id="BAM80843.1"/>
    </source>
</evidence>
<dbReference type="KEGG" id="cme:CYME_CML258C"/>